<dbReference type="Pfam" id="PF00563">
    <property type="entry name" value="EAL"/>
    <property type="match status" value="1"/>
</dbReference>
<dbReference type="InterPro" id="IPR019278">
    <property type="entry name" value="DICT_dom"/>
</dbReference>
<evidence type="ECO:0000313" key="3">
    <source>
        <dbReference type="Proteomes" id="UP000664209"/>
    </source>
</evidence>
<dbReference type="InterPro" id="IPR001633">
    <property type="entry name" value="EAL_dom"/>
</dbReference>
<gene>
    <name evidence="2" type="ORF">J4G33_01015</name>
</gene>
<dbReference type="PROSITE" id="PS50883">
    <property type="entry name" value="EAL"/>
    <property type="match status" value="1"/>
</dbReference>
<keyword evidence="3" id="KW-1185">Reference proteome</keyword>
<accession>A0A939LNB6</accession>
<dbReference type="Pfam" id="PF10069">
    <property type="entry name" value="DICT"/>
    <property type="match status" value="1"/>
</dbReference>
<dbReference type="RefSeq" id="WP_208054033.1">
    <property type="nucleotide sequence ID" value="NZ_JAGEMK010000001.1"/>
</dbReference>
<sequence length="414" mass="43766">MADLDLIDPPPALPADVLSPEALRCVYQPLVDLDSGAKVGHEALLRGPRGSAYESPVALLDGARAGGQLAELERLSLRHSLAAASAWHSPTTLFVNVEPSTLSQSPETVLDALARRGPGVQVVVEITERALAADPAGMLALAERLRAAGCAIALDDVGAVPESLAFIPVLQPEVVKLDLGLLRSVEDMRTIAVAGAVRAYAESTGAEVVAEGIETTADLTRALVLGATLGQGWYWGRPGAALHETHHEASRFEPNPVAQRLRATPFELRATGALRRAPKHLLLPLSMTVEQTARQARVPPLLLACFQDARHFTPATARRYAQLAAELPLVSALGRDMPPTPVPGVRGVGLAASDPLADEWTVVMLGAHDAVALVARDRGDGGADRDREFDFQVTYDRARVTAAAQAIIGRIPPA</sequence>
<protein>
    <submittedName>
        <fullName evidence="2">EAL domain-containing protein</fullName>
    </submittedName>
</protein>
<proteinExistence type="predicted"/>
<evidence type="ECO:0000259" key="1">
    <source>
        <dbReference type="PROSITE" id="PS50883"/>
    </source>
</evidence>
<feature type="domain" description="EAL" evidence="1">
    <location>
        <begin position="6"/>
        <end position="252"/>
    </location>
</feature>
<reference evidence="2" key="1">
    <citation type="submission" date="2021-03" db="EMBL/GenBank/DDBJ databases">
        <title>Actinotalea soli sp. nov., isolated from soil.</title>
        <authorList>
            <person name="Ping W."/>
            <person name="Zhang J."/>
        </authorList>
    </citation>
    <scope>NUCLEOTIDE SEQUENCE</scope>
    <source>
        <strain evidence="2">BY-33</strain>
    </source>
</reference>
<dbReference type="SUPFAM" id="SSF141868">
    <property type="entry name" value="EAL domain-like"/>
    <property type="match status" value="1"/>
</dbReference>
<dbReference type="CDD" id="cd01948">
    <property type="entry name" value="EAL"/>
    <property type="match status" value="1"/>
</dbReference>
<organism evidence="2 3">
    <name type="scientific">Actinotalea soli</name>
    <dbReference type="NCBI Taxonomy" id="2819234"/>
    <lineage>
        <taxon>Bacteria</taxon>
        <taxon>Bacillati</taxon>
        <taxon>Actinomycetota</taxon>
        <taxon>Actinomycetes</taxon>
        <taxon>Micrococcales</taxon>
        <taxon>Cellulomonadaceae</taxon>
        <taxon>Actinotalea</taxon>
    </lineage>
</organism>
<dbReference type="InterPro" id="IPR050706">
    <property type="entry name" value="Cyclic-di-GMP_PDE-like"/>
</dbReference>
<dbReference type="Proteomes" id="UP000664209">
    <property type="component" value="Unassembled WGS sequence"/>
</dbReference>
<dbReference type="InterPro" id="IPR035919">
    <property type="entry name" value="EAL_sf"/>
</dbReference>
<dbReference type="AlphaFoldDB" id="A0A939LNB6"/>
<name>A0A939LNB6_9CELL</name>
<dbReference type="SMART" id="SM00052">
    <property type="entry name" value="EAL"/>
    <property type="match status" value="1"/>
</dbReference>
<evidence type="ECO:0000313" key="2">
    <source>
        <dbReference type="EMBL" id="MBO1750378.1"/>
    </source>
</evidence>
<dbReference type="EMBL" id="JAGEMK010000001">
    <property type="protein sequence ID" value="MBO1750378.1"/>
    <property type="molecule type" value="Genomic_DNA"/>
</dbReference>
<dbReference type="PANTHER" id="PTHR33121">
    <property type="entry name" value="CYCLIC DI-GMP PHOSPHODIESTERASE PDEF"/>
    <property type="match status" value="1"/>
</dbReference>
<dbReference type="PANTHER" id="PTHR33121:SF76">
    <property type="entry name" value="SIGNALING PROTEIN"/>
    <property type="match status" value="1"/>
</dbReference>
<dbReference type="Gene3D" id="3.20.20.450">
    <property type="entry name" value="EAL domain"/>
    <property type="match status" value="1"/>
</dbReference>
<dbReference type="GO" id="GO:0071111">
    <property type="term" value="F:cyclic-guanylate-specific phosphodiesterase activity"/>
    <property type="evidence" value="ECO:0007669"/>
    <property type="project" value="InterPro"/>
</dbReference>
<comment type="caution">
    <text evidence="2">The sequence shown here is derived from an EMBL/GenBank/DDBJ whole genome shotgun (WGS) entry which is preliminary data.</text>
</comment>